<reference evidence="14 15" key="1">
    <citation type="journal article" date="2019" name="Philos. Trans. R. Soc. Lond., B, Biol. Sci.">
        <title>Ant behaviour and brain gene expression of defending hosts depend on the ecological success of the intruding social parasite.</title>
        <authorList>
            <person name="Kaur R."/>
            <person name="Stoldt M."/>
            <person name="Jongepier E."/>
            <person name="Feldmeyer B."/>
            <person name="Menzel F."/>
            <person name="Bornberg-Bauer E."/>
            <person name="Foitzik S."/>
        </authorList>
    </citation>
    <scope>NUCLEOTIDE SEQUENCE [LARGE SCALE GENOMIC DNA]</scope>
    <source>
        <tissue evidence="14">Whole body</tissue>
    </source>
</reference>
<keyword evidence="3 10" id="KW-0004">4Fe-4S</keyword>
<protein>
    <recommendedName>
        <fullName evidence="2 10">DNA primase large subunit</fullName>
    </recommendedName>
</protein>
<dbReference type="GO" id="GO:0006269">
    <property type="term" value="P:DNA replication, synthesis of primer"/>
    <property type="evidence" value="ECO:0007669"/>
    <property type="project" value="UniProtKB-KW"/>
</dbReference>
<feature type="region of interest" description="Disordered" evidence="12">
    <location>
        <begin position="463"/>
        <end position="545"/>
    </location>
</feature>
<dbReference type="InterPro" id="IPR016558">
    <property type="entry name" value="DNA_primase_lsu_euk"/>
</dbReference>
<accession>A0A4S2KT57</accession>
<keyword evidence="7 10" id="KW-0408">Iron</keyword>
<dbReference type="GO" id="GO:0003677">
    <property type="term" value="F:DNA binding"/>
    <property type="evidence" value="ECO:0007669"/>
    <property type="project" value="UniProtKB-UniRule"/>
</dbReference>
<keyword evidence="8 10" id="KW-0411">Iron-sulfur</keyword>
<evidence type="ECO:0000256" key="8">
    <source>
        <dbReference type="ARBA" id="ARBA00023014"/>
    </source>
</evidence>
<dbReference type="GO" id="GO:0051539">
    <property type="term" value="F:4 iron, 4 sulfur cluster binding"/>
    <property type="evidence" value="ECO:0007669"/>
    <property type="project" value="UniProtKB-UniRule"/>
</dbReference>
<keyword evidence="4 10" id="KW-0639">Primosome</keyword>
<gene>
    <name evidence="14" type="ORF">DBV15_03134</name>
</gene>
<sequence>MEYKARRRYTAVADASGLSNDYPHDIQMYDVPPVGEMSLEEFQELGFDRLKALRLVETTNCRGDLKTLEERKKAFCDSLKSDGLKYYANLLYADGSNPQSEEHSQTRRKDHISHFILRLVYCHDVEQTKWFVNQEVEFFKLRFSSLDKKGIEHLLSINNLNCVPISPDEKSELKEELSLSCGKVTNIDIADIYKVPFEKVIDLVRGRKVYLKAGMAYITHMDISSVFVSYFKENLITGLESARILFDNISDDERLTKYLTGLPSAFSGMARVVWSTTATPIDKLNDLSKTSFPLCMRTLHEALYANNHLKNSGRMQYGLFLKGIGVTLEDALRFWRDAFSKKTDGVAFERQYAYSIRHYFGKEGKRTNYTPYGCQKIISSSVGPGEYHGCPFRHMDRDSLCQKLTSCGVFASNMTEILDLAKDGQYHLACAKYFEVVHNKPASKPLLHPNAYFAESRAILTEDDDGKDMDNKEKFSQSTVGTPGSLSSRRSDKYPTPSRNTEFAGTPKRKDKYVTPTRNTDTTGTPLRKDQRTSYQTPSKKSKMTPVNIAEMLNDDDFTEFMDVDVDQS</sequence>
<feature type="compositionally biased region" description="Polar residues" evidence="12">
    <location>
        <begin position="476"/>
        <end position="488"/>
    </location>
</feature>
<dbReference type="PANTHER" id="PTHR10537:SF3">
    <property type="entry name" value="DNA PRIMASE LARGE SUBUNIT"/>
    <property type="match status" value="1"/>
</dbReference>
<evidence type="ECO:0000256" key="11">
    <source>
        <dbReference type="PIRSR" id="PIRSR009449-1"/>
    </source>
</evidence>
<evidence type="ECO:0000256" key="1">
    <source>
        <dbReference type="ARBA" id="ARBA00010564"/>
    </source>
</evidence>
<evidence type="ECO:0000256" key="2">
    <source>
        <dbReference type="ARBA" id="ARBA00019038"/>
    </source>
</evidence>
<dbReference type="InterPro" id="IPR058560">
    <property type="entry name" value="DNA_primase_C"/>
</dbReference>
<keyword evidence="15" id="KW-1185">Reference proteome</keyword>
<dbReference type="Gene3D" id="1.20.930.80">
    <property type="match status" value="1"/>
</dbReference>
<evidence type="ECO:0000256" key="12">
    <source>
        <dbReference type="SAM" id="MobiDB-lite"/>
    </source>
</evidence>
<dbReference type="Pfam" id="PF26466">
    <property type="entry name" value="DNA_primase_lrg_N"/>
    <property type="match status" value="1"/>
</dbReference>
<dbReference type="PIRSF" id="PIRSF009449">
    <property type="entry name" value="DNA_primase_large_subunit"/>
    <property type="match status" value="1"/>
</dbReference>
<evidence type="ECO:0000259" key="13">
    <source>
        <dbReference type="Pfam" id="PF04104"/>
    </source>
</evidence>
<evidence type="ECO:0000313" key="15">
    <source>
        <dbReference type="Proteomes" id="UP000310200"/>
    </source>
</evidence>
<evidence type="ECO:0000256" key="5">
    <source>
        <dbReference type="ARBA" id="ARBA00022705"/>
    </source>
</evidence>
<feature type="compositionally biased region" description="Low complexity" evidence="12">
    <location>
        <begin position="515"/>
        <end position="525"/>
    </location>
</feature>
<evidence type="ECO:0000256" key="9">
    <source>
        <dbReference type="ARBA" id="ARBA00023125"/>
    </source>
</evidence>
<dbReference type="STRING" id="300112.A0A4S2KT57"/>
<evidence type="ECO:0000313" key="14">
    <source>
        <dbReference type="EMBL" id="TGZ51197.1"/>
    </source>
</evidence>
<keyword evidence="6 10" id="KW-0479">Metal-binding</keyword>
<evidence type="ECO:0000256" key="7">
    <source>
        <dbReference type="ARBA" id="ARBA00023004"/>
    </source>
</evidence>
<comment type="function">
    <text evidence="10">DNA primase is the polymerase that synthesizes small RNA primers for the Okazaki fragments made during discontinuous DNA replication.</text>
</comment>
<evidence type="ECO:0000256" key="6">
    <source>
        <dbReference type="ARBA" id="ARBA00022723"/>
    </source>
</evidence>
<proteinExistence type="inferred from homology"/>
<dbReference type="CDD" id="cd07322">
    <property type="entry name" value="PriL_PriS_Eukaryotic"/>
    <property type="match status" value="1"/>
</dbReference>
<dbReference type="AlphaFoldDB" id="A0A4S2KT57"/>
<comment type="similarity">
    <text evidence="1 10">Belongs to the eukaryotic-type primase large subunit family.</text>
</comment>
<keyword evidence="5 10" id="KW-0235">DNA replication</keyword>
<dbReference type="Proteomes" id="UP000310200">
    <property type="component" value="Unassembled WGS sequence"/>
</dbReference>
<feature type="binding site" evidence="11">
    <location>
        <position position="390"/>
    </location>
    <ligand>
        <name>[4Fe-4S] cluster</name>
        <dbReference type="ChEBI" id="CHEBI:49883"/>
    </ligand>
</feature>
<comment type="caution">
    <text evidence="14">The sequence shown here is derived from an EMBL/GenBank/DDBJ whole genome shotgun (WGS) entry which is preliminary data.</text>
</comment>
<feature type="binding site" evidence="11">
    <location>
        <position position="295"/>
    </location>
    <ligand>
        <name>[4Fe-4S] cluster</name>
        <dbReference type="ChEBI" id="CHEBI:49883"/>
    </ligand>
</feature>
<feature type="binding site" evidence="11">
    <location>
        <position position="430"/>
    </location>
    <ligand>
        <name>[4Fe-4S] cluster</name>
        <dbReference type="ChEBI" id="CHEBI:49883"/>
    </ligand>
</feature>
<dbReference type="GO" id="GO:0046872">
    <property type="term" value="F:metal ion binding"/>
    <property type="evidence" value="ECO:0007669"/>
    <property type="project" value="UniProtKB-UniRule"/>
</dbReference>
<organism evidence="14 15">
    <name type="scientific">Temnothorax longispinosus</name>
    <dbReference type="NCBI Taxonomy" id="300112"/>
    <lineage>
        <taxon>Eukaryota</taxon>
        <taxon>Metazoa</taxon>
        <taxon>Ecdysozoa</taxon>
        <taxon>Arthropoda</taxon>
        <taxon>Hexapoda</taxon>
        <taxon>Insecta</taxon>
        <taxon>Pterygota</taxon>
        <taxon>Neoptera</taxon>
        <taxon>Endopterygota</taxon>
        <taxon>Hymenoptera</taxon>
        <taxon>Apocrita</taxon>
        <taxon>Aculeata</taxon>
        <taxon>Formicoidea</taxon>
        <taxon>Formicidae</taxon>
        <taxon>Myrmicinae</taxon>
        <taxon>Temnothorax</taxon>
    </lineage>
</organism>
<dbReference type="GO" id="GO:0006270">
    <property type="term" value="P:DNA replication initiation"/>
    <property type="evidence" value="ECO:0007669"/>
    <property type="project" value="TreeGrafter"/>
</dbReference>
<feature type="binding site" evidence="11">
    <location>
        <position position="374"/>
    </location>
    <ligand>
        <name>[4Fe-4S] cluster</name>
        <dbReference type="ChEBI" id="CHEBI:49883"/>
    </ligand>
</feature>
<dbReference type="Pfam" id="PF04104">
    <property type="entry name" value="DNA_primase_lrg"/>
    <property type="match status" value="1"/>
</dbReference>
<dbReference type="InterPro" id="IPR007238">
    <property type="entry name" value="DNA_primase_lsu_euk/arc"/>
</dbReference>
<dbReference type="GO" id="GO:0005658">
    <property type="term" value="C:alpha DNA polymerase:primase complex"/>
    <property type="evidence" value="ECO:0007669"/>
    <property type="project" value="UniProtKB-ARBA"/>
</dbReference>
<feature type="domain" description="DNA primase large subunit C-terminal" evidence="13">
    <location>
        <begin position="286"/>
        <end position="453"/>
    </location>
</feature>
<evidence type="ECO:0000256" key="3">
    <source>
        <dbReference type="ARBA" id="ARBA00022485"/>
    </source>
</evidence>
<evidence type="ECO:0000256" key="10">
    <source>
        <dbReference type="PIRNR" id="PIRNR009449"/>
    </source>
</evidence>
<dbReference type="EMBL" id="QBLH01001744">
    <property type="protein sequence ID" value="TGZ51197.1"/>
    <property type="molecule type" value="Genomic_DNA"/>
</dbReference>
<evidence type="ECO:0000256" key="4">
    <source>
        <dbReference type="ARBA" id="ARBA00022515"/>
    </source>
</evidence>
<name>A0A4S2KT57_9HYME</name>
<keyword evidence="9 10" id="KW-0238">DNA-binding</keyword>
<comment type="cofactor">
    <cofactor evidence="10">
        <name>[4Fe-4S] cluster</name>
        <dbReference type="ChEBI" id="CHEBI:49883"/>
    </cofactor>
    <text evidence="10">Binds 1 [4Fe-4S] cluster.</text>
</comment>
<dbReference type="PANTHER" id="PTHR10537">
    <property type="entry name" value="DNA PRIMASE LARGE SUBUNIT"/>
    <property type="match status" value="1"/>
</dbReference>